<dbReference type="EMBL" id="JARXRO010000014">
    <property type="protein sequence ID" value="MDH5833680.1"/>
    <property type="molecule type" value="Genomic_DNA"/>
</dbReference>
<reference evidence="2 3" key="1">
    <citation type="submission" date="2023-04" db="EMBL/GenBank/DDBJ databases">
        <title>Luteimonas sp. M1R5S59.</title>
        <authorList>
            <person name="Sun J.-Q."/>
        </authorList>
    </citation>
    <scope>NUCLEOTIDE SEQUENCE [LARGE SCALE GENOMIC DNA]</scope>
    <source>
        <strain evidence="2 3">M1R5S59</strain>
    </source>
</reference>
<dbReference type="InterPro" id="IPR025351">
    <property type="entry name" value="Pvc16_N"/>
</dbReference>
<comment type="caution">
    <text evidence="2">The sequence shown here is derived from an EMBL/GenBank/DDBJ whole genome shotgun (WGS) entry which is preliminary data.</text>
</comment>
<gene>
    <name evidence="2" type="ORF">QFW81_07050</name>
</gene>
<accession>A0ABT6JSM8</accession>
<protein>
    <submittedName>
        <fullName evidence="2">DUF4255 domain-containing protein</fullName>
    </submittedName>
</protein>
<organism evidence="2 3">
    <name type="scientific">Luteimonas kalidii</name>
    <dbReference type="NCBI Taxonomy" id="3042025"/>
    <lineage>
        <taxon>Bacteria</taxon>
        <taxon>Pseudomonadati</taxon>
        <taxon>Pseudomonadota</taxon>
        <taxon>Gammaproteobacteria</taxon>
        <taxon>Lysobacterales</taxon>
        <taxon>Lysobacteraceae</taxon>
        <taxon>Luteimonas</taxon>
    </lineage>
</organism>
<evidence type="ECO:0000313" key="3">
    <source>
        <dbReference type="Proteomes" id="UP001156873"/>
    </source>
</evidence>
<feature type="domain" description="Pvc16 N-terminal" evidence="1">
    <location>
        <begin position="9"/>
        <end position="210"/>
    </location>
</feature>
<dbReference type="Proteomes" id="UP001156873">
    <property type="component" value="Unassembled WGS sequence"/>
</dbReference>
<dbReference type="Pfam" id="PF14065">
    <property type="entry name" value="Pvc16_N"/>
    <property type="match status" value="1"/>
</dbReference>
<sequence>MSSPLALGAVSAVLRNLLDDAMITSVAPALGTTITVTAVAPDTIDLDDEQMAPRLNLFLHQVTHNTGWRNAALPSRNGAGERTTNGPLALDLHYLVTAYGRADFQAEILLGHAMHVLHERPWLDRASIRDALSPGPLDLGMFPPQVQALSQSDLADQVEAIKITPAALGIDEMSKLWSAIQTHYRPSAAYQVSVVLIEGTRPGVSPLPVLSRGRVDPATQRDAGVRVNPDLLPSVPTLLQAVPPDMQKTARLGDALEVSGIRLAGTDPRVRLRHRLREAPLELPAALDADGRGLQFVLPADAAAQAGLPAGAWQLSLVLTPAGESEPRESNAIPLLLGARPMIDASGAPLDLPAITIVRSADPARVRVTLATQPQVRPQQQAVLMLGTRQCNANPRTAAGDALVFDFPATLAAGDHYLRLRVDGVDSELVLQAPDQAPVFDPDLLVTVPP</sequence>
<proteinExistence type="predicted"/>
<evidence type="ECO:0000259" key="1">
    <source>
        <dbReference type="Pfam" id="PF14065"/>
    </source>
</evidence>
<evidence type="ECO:0000313" key="2">
    <source>
        <dbReference type="EMBL" id="MDH5833680.1"/>
    </source>
</evidence>
<name>A0ABT6JSM8_9GAMM</name>
<keyword evidence="3" id="KW-1185">Reference proteome</keyword>
<dbReference type="RefSeq" id="WP_280577967.1">
    <property type="nucleotide sequence ID" value="NZ_JARXRO010000014.1"/>
</dbReference>